<dbReference type="InterPro" id="IPR027417">
    <property type="entry name" value="P-loop_NTPase"/>
</dbReference>
<dbReference type="SUPFAM" id="SSF52540">
    <property type="entry name" value="P-loop containing nucleoside triphosphate hydrolases"/>
    <property type="match status" value="1"/>
</dbReference>
<evidence type="ECO:0000256" key="6">
    <source>
        <dbReference type="SAM" id="MobiDB-lite"/>
    </source>
</evidence>
<dbReference type="SMART" id="SM00487">
    <property type="entry name" value="DEXDc"/>
    <property type="match status" value="1"/>
</dbReference>
<name>A0A8K0RJW0_9HYPO</name>
<dbReference type="PROSITE" id="PS51194">
    <property type="entry name" value="HELICASE_CTER"/>
    <property type="match status" value="1"/>
</dbReference>
<dbReference type="GO" id="GO:0005524">
    <property type="term" value="F:ATP binding"/>
    <property type="evidence" value="ECO:0007669"/>
    <property type="project" value="UniProtKB-KW"/>
</dbReference>
<accession>A0A8K0RJW0</accession>
<dbReference type="SMART" id="SM00490">
    <property type="entry name" value="HELICc"/>
    <property type="match status" value="1"/>
</dbReference>
<comment type="catalytic activity">
    <reaction evidence="4">
        <text>Couples ATP hydrolysis with the unwinding of duplex DNA by translocating in the 3'-5' direction.</text>
        <dbReference type="EC" id="5.6.2.4"/>
    </reaction>
</comment>
<dbReference type="Pfam" id="PF00271">
    <property type="entry name" value="Helicase_C"/>
    <property type="match status" value="1"/>
</dbReference>
<feature type="region of interest" description="Disordered" evidence="6">
    <location>
        <begin position="281"/>
        <end position="302"/>
    </location>
</feature>
<dbReference type="Pfam" id="PF00270">
    <property type="entry name" value="DEAD"/>
    <property type="match status" value="1"/>
</dbReference>
<dbReference type="InterPro" id="IPR014001">
    <property type="entry name" value="Helicase_ATP-bd"/>
</dbReference>
<keyword evidence="3" id="KW-0067">ATP-binding</keyword>
<gene>
    <name evidence="9" type="ORF">BKA59DRAFT_461234</name>
</gene>
<evidence type="ECO:0000313" key="9">
    <source>
        <dbReference type="EMBL" id="KAH7230932.1"/>
    </source>
</evidence>
<evidence type="ECO:0000256" key="3">
    <source>
        <dbReference type="ARBA" id="ARBA00022840"/>
    </source>
</evidence>
<feature type="compositionally biased region" description="Acidic residues" evidence="6">
    <location>
        <begin position="405"/>
        <end position="415"/>
    </location>
</feature>
<dbReference type="GO" id="GO:0016787">
    <property type="term" value="F:hydrolase activity"/>
    <property type="evidence" value="ECO:0007669"/>
    <property type="project" value="UniProtKB-KW"/>
</dbReference>
<keyword evidence="10" id="KW-1185">Reference proteome</keyword>
<comment type="similarity">
    <text evidence="1">Belongs to the helicase family. RecQ subfamily.</text>
</comment>
<proteinExistence type="inferred from homology"/>
<dbReference type="OrthoDB" id="10261556at2759"/>
<dbReference type="GO" id="GO:0000724">
    <property type="term" value="P:double-strand break repair via homologous recombination"/>
    <property type="evidence" value="ECO:0007669"/>
    <property type="project" value="TreeGrafter"/>
</dbReference>
<feature type="domain" description="Helicase C-terminal" evidence="8">
    <location>
        <begin position="632"/>
        <end position="797"/>
    </location>
</feature>
<sequence length="983" mass="109142">MQLQRSITYGLDGAFPNQLQPALLQLYLRVSKKWHDFLRLGDGCNGNAVISDGIDTKGQQATNLRRRPRSPSSPGILEIASKRNKVADSYISFASSVNIGLSPSPTITIEKAANELDPGHNSTLTQWPPSGTGQTADLGLALGADHWVKAMADKLLYYPEYRYLVCKTHSYAILNLDGHLKAQHANINAEARHAISSHYTGLKLQGPSKDSLPQSPLSPIPAIKGLPLHAGFTCMQCGFLTKSWKYLKVHHNQVHGIKEIGQRLGLWSSVHIQTFFTAPSKKHARDRGAGQANFEDGEDNHDESEQYEVLDDLAASYTGQTAANYSVTINILKRLTAKSLKIFGQVSRRWHKFIGCGTSLSLLLSPSGEKVKPIPRQDREAGKLQAGKMGVREKEKQGRRKNKEEEEEEEEEEEKGDIITQALQAVLRDDNARFRSPQQEEAVRQAAAQQSPLVAVLPTGGGKSLVFMVPAMLVSVGVTVVVTPYAELKRQLVQRCVDAGLDCKPWPEARLSWPRVTLVSAEAAITDDFLQWAADLSVNGMLDRIVIDECHLTFTAAETYRSKLRGLVLLRSLGCPFVFLTGTLPPLRQRDFEEAMQLQNPLYIQASSHRLNVRYAVFRVRNGRGVMEVKRRVGARLPDLSAGEKGIIYCTSQAKCRALARQLGCHYYHALRDDSDSQFIAQREEGFQAWLRGEAPYIVATAALGTGIDVAGIIHVIHLEAPFSIIDYAQEAGRAGRAGEPVTAEVIVEDKDWPDEDAAGEACLDLSVREVRRLIRTQGCRRRLLGQCLDGDLRDCKDLGGNNEAKVTRCDNCHHDELAWKSELSAQGIIASRARGRQDAHALKALESTLEEVEGLGKIGCRICWMFNGIEEARHTWGDCDSTVGTKDLSFRSSMDFQGLIDYKKDRQARFLSCFYCHVSQELCRDGYKTKGASCWRWKHAVIPMALAATTEPDLWLQIQAAAGRDFKGRHDYGDWLGRKHGM</sequence>
<dbReference type="PANTHER" id="PTHR13710">
    <property type="entry name" value="DNA HELICASE RECQ FAMILY MEMBER"/>
    <property type="match status" value="1"/>
</dbReference>
<dbReference type="GO" id="GO:0005737">
    <property type="term" value="C:cytoplasm"/>
    <property type="evidence" value="ECO:0007669"/>
    <property type="project" value="TreeGrafter"/>
</dbReference>
<dbReference type="EC" id="5.6.2.4" evidence="5"/>
<evidence type="ECO:0000313" key="10">
    <source>
        <dbReference type="Proteomes" id="UP000813427"/>
    </source>
</evidence>
<dbReference type="Pfam" id="PF12013">
    <property type="entry name" value="OrsD"/>
    <property type="match status" value="1"/>
</dbReference>
<dbReference type="InterPro" id="IPR013087">
    <property type="entry name" value="Znf_C2H2_type"/>
</dbReference>
<dbReference type="CDD" id="cd09917">
    <property type="entry name" value="F-box_SF"/>
    <property type="match status" value="1"/>
</dbReference>
<evidence type="ECO:0000259" key="7">
    <source>
        <dbReference type="PROSITE" id="PS51192"/>
    </source>
</evidence>
<evidence type="ECO:0000256" key="5">
    <source>
        <dbReference type="ARBA" id="ARBA00034808"/>
    </source>
</evidence>
<protein>
    <recommendedName>
        <fullName evidence="5">DNA 3'-5' helicase</fullName>
        <ecNumber evidence="5">5.6.2.4</ecNumber>
    </recommendedName>
</protein>
<dbReference type="AlphaFoldDB" id="A0A8K0RJW0"/>
<dbReference type="InterPro" id="IPR036047">
    <property type="entry name" value="F-box-like_dom_sf"/>
</dbReference>
<evidence type="ECO:0000259" key="8">
    <source>
        <dbReference type="PROSITE" id="PS51194"/>
    </source>
</evidence>
<dbReference type="GO" id="GO:0003676">
    <property type="term" value="F:nucleic acid binding"/>
    <property type="evidence" value="ECO:0007669"/>
    <property type="project" value="InterPro"/>
</dbReference>
<dbReference type="InterPro" id="IPR022698">
    <property type="entry name" value="OrsD"/>
</dbReference>
<dbReference type="GO" id="GO:0043138">
    <property type="term" value="F:3'-5' DNA helicase activity"/>
    <property type="evidence" value="ECO:0007669"/>
    <property type="project" value="UniProtKB-EC"/>
</dbReference>
<dbReference type="Gene3D" id="3.40.50.300">
    <property type="entry name" value="P-loop containing nucleotide triphosphate hydrolases"/>
    <property type="match status" value="2"/>
</dbReference>
<organism evidence="9 10">
    <name type="scientific">Fusarium tricinctum</name>
    <dbReference type="NCBI Taxonomy" id="61284"/>
    <lineage>
        <taxon>Eukaryota</taxon>
        <taxon>Fungi</taxon>
        <taxon>Dikarya</taxon>
        <taxon>Ascomycota</taxon>
        <taxon>Pezizomycotina</taxon>
        <taxon>Sordariomycetes</taxon>
        <taxon>Hypocreomycetidae</taxon>
        <taxon>Hypocreales</taxon>
        <taxon>Nectriaceae</taxon>
        <taxon>Fusarium</taxon>
        <taxon>Fusarium tricinctum species complex</taxon>
    </lineage>
</organism>
<evidence type="ECO:0000256" key="4">
    <source>
        <dbReference type="ARBA" id="ARBA00034617"/>
    </source>
</evidence>
<dbReference type="PROSITE" id="PS51192">
    <property type="entry name" value="HELICASE_ATP_BIND_1"/>
    <property type="match status" value="1"/>
</dbReference>
<dbReference type="Proteomes" id="UP000813427">
    <property type="component" value="Unassembled WGS sequence"/>
</dbReference>
<dbReference type="PANTHER" id="PTHR13710:SF154">
    <property type="entry name" value="RECQ HELICASE, PUTATIVE (AFU_ORTHOLOGUE AFUA_6G14720)-RELATED"/>
    <property type="match status" value="1"/>
</dbReference>
<comment type="caution">
    <text evidence="9">The sequence shown here is derived from an EMBL/GenBank/DDBJ whole genome shotgun (WGS) entry which is preliminary data.</text>
</comment>
<feature type="region of interest" description="Disordered" evidence="6">
    <location>
        <begin position="56"/>
        <end position="76"/>
    </location>
</feature>
<dbReference type="GO" id="GO:0009378">
    <property type="term" value="F:four-way junction helicase activity"/>
    <property type="evidence" value="ECO:0007669"/>
    <property type="project" value="TreeGrafter"/>
</dbReference>
<dbReference type="GO" id="GO:0005694">
    <property type="term" value="C:chromosome"/>
    <property type="evidence" value="ECO:0007669"/>
    <property type="project" value="TreeGrafter"/>
</dbReference>
<reference evidence="9" key="1">
    <citation type="journal article" date="2021" name="Nat. Commun.">
        <title>Genetic determinants of endophytism in the Arabidopsis root mycobiome.</title>
        <authorList>
            <person name="Mesny F."/>
            <person name="Miyauchi S."/>
            <person name="Thiergart T."/>
            <person name="Pickel B."/>
            <person name="Atanasova L."/>
            <person name="Karlsson M."/>
            <person name="Huettel B."/>
            <person name="Barry K.W."/>
            <person name="Haridas S."/>
            <person name="Chen C."/>
            <person name="Bauer D."/>
            <person name="Andreopoulos W."/>
            <person name="Pangilinan J."/>
            <person name="LaButti K."/>
            <person name="Riley R."/>
            <person name="Lipzen A."/>
            <person name="Clum A."/>
            <person name="Drula E."/>
            <person name="Henrissat B."/>
            <person name="Kohler A."/>
            <person name="Grigoriev I.V."/>
            <person name="Martin F.M."/>
            <person name="Hacquard S."/>
        </authorList>
    </citation>
    <scope>NUCLEOTIDE SEQUENCE</scope>
    <source>
        <strain evidence="9">MPI-SDFR-AT-0068</strain>
    </source>
</reference>
<dbReference type="EMBL" id="JAGPXF010000009">
    <property type="protein sequence ID" value="KAH7230932.1"/>
    <property type="molecule type" value="Genomic_DNA"/>
</dbReference>
<feature type="compositionally biased region" description="Basic and acidic residues" evidence="6">
    <location>
        <begin position="369"/>
        <end position="382"/>
    </location>
</feature>
<dbReference type="InterPro" id="IPR001650">
    <property type="entry name" value="Helicase_C-like"/>
</dbReference>
<dbReference type="SMART" id="SM00355">
    <property type="entry name" value="ZnF_C2H2"/>
    <property type="match status" value="2"/>
</dbReference>
<dbReference type="SUPFAM" id="SSF81383">
    <property type="entry name" value="F-box domain"/>
    <property type="match status" value="1"/>
</dbReference>
<keyword evidence="2" id="KW-0547">Nucleotide-binding</keyword>
<evidence type="ECO:0000256" key="2">
    <source>
        <dbReference type="ARBA" id="ARBA00022741"/>
    </source>
</evidence>
<dbReference type="InterPro" id="IPR011545">
    <property type="entry name" value="DEAD/DEAH_box_helicase_dom"/>
</dbReference>
<evidence type="ECO:0000256" key="1">
    <source>
        <dbReference type="ARBA" id="ARBA00005446"/>
    </source>
</evidence>
<feature type="region of interest" description="Disordered" evidence="6">
    <location>
        <begin position="368"/>
        <end position="416"/>
    </location>
</feature>
<feature type="domain" description="Helicase ATP-binding" evidence="7">
    <location>
        <begin position="444"/>
        <end position="602"/>
    </location>
</feature>
<keyword evidence="9" id="KW-0378">Hydrolase</keyword>